<reference evidence="3" key="1">
    <citation type="submission" date="2021-01" db="EMBL/GenBank/DDBJ databases">
        <authorList>
            <person name="Kaushik A."/>
        </authorList>
    </citation>
    <scope>NUCLEOTIDE SEQUENCE</scope>
    <source>
        <strain evidence="3">AG3-T5</strain>
    </source>
</reference>
<feature type="coiled-coil region" evidence="1">
    <location>
        <begin position="421"/>
        <end position="498"/>
    </location>
</feature>
<sequence>MSTNQNVSNFASTLCRCGRTSSINDNSKIARRRLACGHYICPDCWHYTDPLPTPLCNTCVMCLQAQEIPRLSFYLTAYHELLERYKELEKIHAQKLHECKQANEVITVLKAKLVSFQKIHVPNIAASSSSPISHPQPPANISAVSSNTGAKSPAIDWQSEGGKQVSAYLFKQRDTLATYQKECESLKSRVKELTTQLEAKDRPDAETVTAIEKAELMEAELEGLHGRLARCEDDLEKAQTELNAANLRNQQLSKETAELRKEGAQQRSALAKARFQTASLQNRCDTAERDLASARESLKAKDEAIKANARSPRGRSVDPSSPGRSNRERSMVYVPTAAELEQSATLLTSLQNDVIRLNREKSAIEQEIAKLKESLKAKEEENQVIGGKLRQSAELASELGKQVDPAKSSIPILTWKYHRLHLAANSRAEAAEEKLLDIQKEMQELKELMQAQARENKAMQNTASIASGLTKLAEQSRIAQLESQLAEVSRVRDKALAQSEIWQENRNSWKRWGELMALRAKQWEDEVSKVKTPISKDILYIQPEEPPLLPPEPLAELGKTRKRPFDMPDTDVDASHAAAKPHTDDSTPLSVDSGGGGIERKRARFVS</sequence>
<dbReference type="Proteomes" id="UP000663841">
    <property type="component" value="Unassembled WGS sequence"/>
</dbReference>
<name>A0A8H3BII4_9AGAM</name>
<feature type="region of interest" description="Disordered" evidence="2">
    <location>
        <begin position="127"/>
        <end position="147"/>
    </location>
</feature>
<evidence type="ECO:0000313" key="3">
    <source>
        <dbReference type="EMBL" id="CAE6457878.1"/>
    </source>
</evidence>
<evidence type="ECO:0000313" key="4">
    <source>
        <dbReference type="Proteomes" id="UP000663841"/>
    </source>
</evidence>
<comment type="caution">
    <text evidence="3">The sequence shown here is derived from an EMBL/GenBank/DDBJ whole genome shotgun (WGS) entry which is preliminary data.</text>
</comment>
<feature type="region of interest" description="Disordered" evidence="2">
    <location>
        <begin position="295"/>
        <end position="328"/>
    </location>
</feature>
<feature type="coiled-coil region" evidence="1">
    <location>
        <begin position="340"/>
        <end position="381"/>
    </location>
</feature>
<evidence type="ECO:0000256" key="2">
    <source>
        <dbReference type="SAM" id="MobiDB-lite"/>
    </source>
</evidence>
<protein>
    <submittedName>
        <fullName evidence="3">Uncharacterized protein</fullName>
    </submittedName>
</protein>
<proteinExistence type="predicted"/>
<feature type="compositionally biased region" description="Basic and acidic residues" evidence="2">
    <location>
        <begin position="295"/>
        <end position="305"/>
    </location>
</feature>
<keyword evidence="1" id="KW-0175">Coiled coil</keyword>
<evidence type="ECO:0000256" key="1">
    <source>
        <dbReference type="SAM" id="Coils"/>
    </source>
</evidence>
<gene>
    <name evidence="3" type="ORF">RDB_LOCUS143262</name>
</gene>
<feature type="region of interest" description="Disordered" evidence="2">
    <location>
        <begin position="544"/>
        <end position="607"/>
    </location>
</feature>
<accession>A0A8H3BII4</accession>
<dbReference type="EMBL" id="CAJMWW010000214">
    <property type="protein sequence ID" value="CAE6457878.1"/>
    <property type="molecule type" value="Genomic_DNA"/>
</dbReference>
<dbReference type="Gene3D" id="1.10.287.1490">
    <property type="match status" value="1"/>
</dbReference>
<dbReference type="AlphaFoldDB" id="A0A8H3BII4"/>
<feature type="compositionally biased region" description="Pro residues" evidence="2">
    <location>
        <begin position="544"/>
        <end position="553"/>
    </location>
</feature>
<organism evidence="3 4">
    <name type="scientific">Rhizoctonia solani</name>
    <dbReference type="NCBI Taxonomy" id="456999"/>
    <lineage>
        <taxon>Eukaryota</taxon>
        <taxon>Fungi</taxon>
        <taxon>Dikarya</taxon>
        <taxon>Basidiomycota</taxon>
        <taxon>Agaricomycotina</taxon>
        <taxon>Agaricomycetes</taxon>
        <taxon>Cantharellales</taxon>
        <taxon>Ceratobasidiaceae</taxon>
        <taxon>Rhizoctonia</taxon>
    </lineage>
</organism>